<keyword evidence="7" id="KW-1185">Reference proteome</keyword>
<dbReference type="InterPro" id="IPR036909">
    <property type="entry name" value="Cyt_c-like_dom_sf"/>
</dbReference>
<evidence type="ECO:0000256" key="3">
    <source>
        <dbReference type="ARBA" id="ARBA00023004"/>
    </source>
</evidence>
<proteinExistence type="predicted"/>
<dbReference type="Gene3D" id="1.10.760.10">
    <property type="entry name" value="Cytochrome c-like domain"/>
    <property type="match status" value="1"/>
</dbReference>
<accession>A0ABT0TWX3</accession>
<comment type="caution">
    <text evidence="6">The sequence shown here is derived from an EMBL/GenBank/DDBJ whole genome shotgun (WGS) entry which is preliminary data.</text>
</comment>
<dbReference type="SUPFAM" id="SSF46626">
    <property type="entry name" value="Cytochrome c"/>
    <property type="match status" value="1"/>
</dbReference>
<evidence type="ECO:0000313" key="7">
    <source>
        <dbReference type="Proteomes" id="UP001057522"/>
    </source>
</evidence>
<dbReference type="Proteomes" id="UP001057522">
    <property type="component" value="Unassembled WGS sequence"/>
</dbReference>
<reference evidence="6" key="1">
    <citation type="submission" date="2022-06" db="EMBL/GenBank/DDBJ databases">
        <title>Helicobacter colisuis sp. nov.</title>
        <authorList>
            <person name="Papic B."/>
            <person name="Gruntar I."/>
        </authorList>
    </citation>
    <scope>NUCLEOTIDE SEQUENCE</scope>
    <source>
        <strain evidence="6">11154-15</strain>
    </source>
</reference>
<organism evidence="6 7">
    <name type="scientific">Helicobacter colisuis</name>
    <dbReference type="NCBI Taxonomy" id="2949739"/>
    <lineage>
        <taxon>Bacteria</taxon>
        <taxon>Pseudomonadati</taxon>
        <taxon>Campylobacterota</taxon>
        <taxon>Epsilonproteobacteria</taxon>
        <taxon>Campylobacterales</taxon>
        <taxon>Helicobacteraceae</taxon>
        <taxon>Helicobacter</taxon>
    </lineage>
</organism>
<dbReference type="Pfam" id="PF00034">
    <property type="entry name" value="Cytochrom_C"/>
    <property type="match status" value="1"/>
</dbReference>
<keyword evidence="1 4" id="KW-0349">Heme</keyword>
<dbReference type="InterPro" id="IPR009056">
    <property type="entry name" value="Cyt_c-like_dom"/>
</dbReference>
<evidence type="ECO:0000256" key="4">
    <source>
        <dbReference type="PROSITE-ProRule" id="PRU00433"/>
    </source>
</evidence>
<evidence type="ECO:0000256" key="1">
    <source>
        <dbReference type="ARBA" id="ARBA00022617"/>
    </source>
</evidence>
<dbReference type="RefSeq" id="WP_112057687.1">
    <property type="nucleotide sequence ID" value="NZ_JAMOKV010000005.1"/>
</dbReference>
<evidence type="ECO:0000256" key="2">
    <source>
        <dbReference type="ARBA" id="ARBA00022723"/>
    </source>
</evidence>
<evidence type="ECO:0000313" key="6">
    <source>
        <dbReference type="EMBL" id="MCL9819897.1"/>
    </source>
</evidence>
<keyword evidence="3 4" id="KW-0408">Iron</keyword>
<feature type="domain" description="Cytochrome c" evidence="5">
    <location>
        <begin position="16"/>
        <end position="103"/>
    </location>
</feature>
<dbReference type="EMBL" id="JAMOKX010000006">
    <property type="protein sequence ID" value="MCL9819897.1"/>
    <property type="molecule type" value="Genomic_DNA"/>
</dbReference>
<sequence length="108" mass="12367">MGLGKACLLAEDSFITQIEYGKMLYENPRGIGCVNCHGERGEGRLIAYYSHKNKDKELKGVRINHLGFQEFLRSLQESKKVMPKYYLTKSEIQAIYKYLQSKKGNKGS</sequence>
<dbReference type="PROSITE" id="PS51007">
    <property type="entry name" value="CYTC"/>
    <property type="match status" value="1"/>
</dbReference>
<protein>
    <submittedName>
        <fullName evidence="6">Cytochrome c</fullName>
    </submittedName>
</protein>
<evidence type="ECO:0000259" key="5">
    <source>
        <dbReference type="PROSITE" id="PS51007"/>
    </source>
</evidence>
<gene>
    <name evidence="6" type="ORF">NCR95_06945</name>
</gene>
<keyword evidence="2 4" id="KW-0479">Metal-binding</keyword>
<name>A0ABT0TWX3_9HELI</name>